<evidence type="ECO:0000313" key="2">
    <source>
        <dbReference type="EMBL" id="OAZ05179.1"/>
    </source>
</evidence>
<accession>A0A199XV40</accession>
<dbReference type="OrthoDB" id="658938at2"/>
<feature type="chain" id="PRO_5008287026" evidence="1">
    <location>
        <begin position="19"/>
        <end position="1044"/>
    </location>
</feature>
<dbReference type="RefSeq" id="WP_064714299.1">
    <property type="nucleotide sequence ID" value="NZ_JMTM01000016.1"/>
</dbReference>
<gene>
    <name evidence="2" type="ORF">FLB_04030</name>
</gene>
<organism evidence="2 3">
    <name type="scientific">Flavobacterium succinicans</name>
    <dbReference type="NCBI Taxonomy" id="29536"/>
    <lineage>
        <taxon>Bacteria</taxon>
        <taxon>Pseudomonadati</taxon>
        <taxon>Bacteroidota</taxon>
        <taxon>Flavobacteriia</taxon>
        <taxon>Flavobacteriales</taxon>
        <taxon>Flavobacteriaceae</taxon>
        <taxon>Flavobacterium</taxon>
    </lineage>
</organism>
<dbReference type="EMBL" id="JMTM01000016">
    <property type="protein sequence ID" value="OAZ05179.1"/>
    <property type="molecule type" value="Genomic_DNA"/>
</dbReference>
<comment type="caution">
    <text evidence="2">The sequence shown here is derived from an EMBL/GenBank/DDBJ whole genome shotgun (WGS) entry which is preliminary data.</text>
</comment>
<name>A0A199XV40_9FLAO</name>
<dbReference type="PATRIC" id="fig|29536.5.peg.430"/>
<reference evidence="2 3" key="1">
    <citation type="submission" date="2016-06" db="EMBL/GenBank/DDBJ databases">
        <title>Draft genome sequence of Flavobacterium succinicans strain DD5b.</title>
        <authorList>
            <person name="Poehlein A."/>
            <person name="Daniel R."/>
            <person name="Simeonova D.D."/>
        </authorList>
    </citation>
    <scope>NUCLEOTIDE SEQUENCE [LARGE SCALE GENOMIC DNA]</scope>
    <source>
        <strain evidence="2 3">DD5b</strain>
    </source>
</reference>
<keyword evidence="3" id="KW-1185">Reference proteome</keyword>
<evidence type="ECO:0000256" key="1">
    <source>
        <dbReference type="SAM" id="SignalP"/>
    </source>
</evidence>
<protein>
    <submittedName>
        <fullName evidence="2">Uncharacterized protein</fullName>
    </submittedName>
</protein>
<feature type="signal peptide" evidence="1">
    <location>
        <begin position="1"/>
        <end position="18"/>
    </location>
</feature>
<dbReference type="Proteomes" id="UP000093807">
    <property type="component" value="Unassembled WGS sequence"/>
</dbReference>
<evidence type="ECO:0000313" key="3">
    <source>
        <dbReference type="Proteomes" id="UP000093807"/>
    </source>
</evidence>
<keyword evidence="1" id="KW-0732">Signal</keyword>
<sequence length="1044" mass="107619">MKKVLILVLIFNFILVHAQDKVVTKNGKEIDVNNDASTTSKGIVKLAGDLGGTADSPTVPGLATKQNTLTLTTTGTGAATLTGATLNIPTPTFGTPFSLLGTSTEAGNDKTSGIWRSGGIITGGASTSTMYGNLTAFGGSNFSGAFPKGMASIGAINNPTAGWTGSGFLFSNSVSGNNAISTIVNNDRQYQGWLTPTNTYNITMLSTTSGYLFGNNVNPNWLPAYTVDIVGTLKVSTLPTITNATEVLVPDPTTAQVSKQTIANIRNTPWFTAGTTTDAGGDKTNAIYRNGSTLIATGTTTQTTPLKSFHLQAGGASNLTSAFGSGQIFSTNDGSGARFFLEHTTSNVNEKTSVIYNQSGLTYLGAVVSDNGGSWVYPNPIVVKHSNGFVGFNLTNPSYQADINGTARIATLPAITTATEVMVPDPTTGQVSKQTIGNIRNTPWFTAGTTTDAGGDKAGDIYRTGKIGIGATSPLTNPISRVEIIQNSLFSGTETSTHGMQIISGKTIGTDISLYMGADNTNANSYLQSVKWGSTTAPLVLNGRGGNVGISKASPTAQFQLGNIGSVTANRNYNGATDEGFSFQHYINTSSENGNNFSRVGDIVVASPTSASAGAGVLRFLTSTNAEAGGTITEKMRVHSNGFVGIGTSTPVSKLHVNSETTEVARLVTSLTGTNYAGIGIGNGAGVWGKIASGEGKFQIRNFSTDAVIMNAELGTGNVGIGTTTPASRLDVNAGVTTANTVVNATGSVNDFLQYNVQNTSTGTQAQSGYSATANNGSATTGFAWMGINNSNFNFPTAYNIGGANDVSFVGSGQDLYLANANNTKSIIFSTGTAATPFFNERMRILNNGNVGIGTSAPSQRLTIAGTNNQPATTGTTSNATLRIDGSSNHALDFGTYTNSPYGSYVQSVDKANFSTNLPLNLNPVAGNVGIGTSNPTSKLEVNGAATNTTAFNAAAGTSIDFSRSNLAYTTASAGVFTLTNLKDGGTYTLAVQGTTSGTSSFTASGFTVRYVNNGVTIVAGGKHTLYTFLVMGTNVYVYMATGF</sequence>
<dbReference type="AlphaFoldDB" id="A0A199XV40"/>
<proteinExistence type="predicted"/>